<comment type="function">
    <text evidence="10 13">F(1)F(0) ATP synthase produces ATP from ADP in the presence of a proton or sodium gradient. F-type ATPases consist of two structural domains, F(1) containing the extramembraneous catalytic core and F(0) containing the membrane proton channel, linked together by a central stalk and a peripheral stalk. During catalysis, ATP synthesis in the catalytic domain of F(1) is coupled via a rotary mechanism of the central stalk subunits to proton translocation.</text>
</comment>
<comment type="subcellular location">
    <subcellularLocation>
        <location evidence="13">Cell membrane</location>
        <topology evidence="13">Single-pass membrane protein</topology>
    </subcellularLocation>
    <subcellularLocation>
        <location evidence="12">Endomembrane system</location>
        <topology evidence="12">Single-pass membrane protein</topology>
    </subcellularLocation>
</comment>
<feature type="transmembrane region" description="Helical" evidence="13">
    <location>
        <begin position="15"/>
        <end position="32"/>
    </location>
</feature>
<keyword evidence="18" id="KW-1185">Reference proteome</keyword>
<protein>
    <recommendedName>
        <fullName evidence="13">ATP synthase subunit b</fullName>
    </recommendedName>
    <alternativeName>
        <fullName evidence="13">ATP synthase F(0) sector subunit b</fullName>
    </alternativeName>
    <alternativeName>
        <fullName evidence="13">ATPase subunit I</fullName>
    </alternativeName>
    <alternativeName>
        <fullName evidence="13">F-type ATPase subunit b</fullName>
        <shortName evidence="13">F-ATPase subunit b</shortName>
    </alternativeName>
</protein>
<evidence type="ECO:0000313" key="18">
    <source>
        <dbReference type="Proteomes" id="UP000233458"/>
    </source>
</evidence>
<evidence type="ECO:0000313" key="17">
    <source>
        <dbReference type="EMBL" id="PKR48507.1"/>
    </source>
</evidence>
<keyword evidence="3 13" id="KW-0138">CF(0)</keyword>
<evidence type="ECO:0000313" key="19">
    <source>
        <dbReference type="Proteomes" id="UP000233597"/>
    </source>
</evidence>
<dbReference type="AlphaFoldDB" id="A0A2N3KD48"/>
<dbReference type="Proteomes" id="UP000233458">
    <property type="component" value="Chromosome"/>
</dbReference>
<feature type="coiled-coil region" evidence="15">
    <location>
        <begin position="43"/>
        <end position="121"/>
    </location>
</feature>
<sequence length="167" mass="18380">MEAEHGSFFTNPETWVTFAFLLVVVLGGFKVVKGISAALDKRSGKISNELDEAQRLREEAQELLAKYQAKQREALKEADEIRAHAKSEADRMLANAKAELEASLKRREQQAMDRISNLEAQAVAEVRARVAEIATQATIAMVSEKATGAKAEELVDNAIAEIKGRLN</sequence>
<dbReference type="Proteomes" id="UP000233597">
    <property type="component" value="Unassembled WGS sequence"/>
</dbReference>
<dbReference type="PANTHER" id="PTHR33445:SF1">
    <property type="entry name" value="ATP SYNTHASE SUBUNIT B"/>
    <property type="match status" value="1"/>
</dbReference>
<reference evidence="17 19" key="1">
    <citation type="submission" date="2017-09" db="EMBL/GenBank/DDBJ databases">
        <title>Biodiversity and function of Thalassospira species in the particle-attached aromatic-hydrocarbon-degrading consortia from the surface seawater of the South China Sea.</title>
        <authorList>
            <person name="Dong C."/>
            <person name="Liu R."/>
            <person name="Shao Z."/>
        </authorList>
    </citation>
    <scope>NUCLEOTIDE SEQUENCE [LARGE SCALE GENOMIC DNA]</scope>
    <source>
        <strain evidence="17 19">CSC1P2</strain>
    </source>
</reference>
<keyword evidence="2 13" id="KW-0813">Transport</keyword>
<keyword evidence="5 13" id="KW-0375">Hydrogen ion transport</keyword>
<gene>
    <name evidence="13" type="primary">atpF</name>
    <name evidence="17" type="ORF">COO20_24130</name>
    <name evidence="16" type="ORF">CSC3H3_02390</name>
</gene>
<keyword evidence="7 13" id="KW-0406">Ion transport</keyword>
<evidence type="ECO:0000256" key="13">
    <source>
        <dbReference type="HAMAP-Rule" id="MF_01398"/>
    </source>
</evidence>
<dbReference type="EMBL" id="NWTK01000022">
    <property type="protein sequence ID" value="PKR48507.1"/>
    <property type="molecule type" value="Genomic_DNA"/>
</dbReference>
<accession>A0A2N3KD48</accession>
<dbReference type="EMBL" id="CP024199">
    <property type="protein sequence ID" value="AUG51685.1"/>
    <property type="molecule type" value="Genomic_DNA"/>
</dbReference>
<proteinExistence type="inferred from homology"/>
<dbReference type="KEGG" id="thac:CSC3H3_02390"/>
<organism evidence="17 19">
    <name type="scientific">Thalassospira marina</name>
    <dbReference type="NCBI Taxonomy" id="2048283"/>
    <lineage>
        <taxon>Bacteria</taxon>
        <taxon>Pseudomonadati</taxon>
        <taxon>Pseudomonadota</taxon>
        <taxon>Alphaproteobacteria</taxon>
        <taxon>Rhodospirillales</taxon>
        <taxon>Thalassospiraceae</taxon>
        <taxon>Thalassospira</taxon>
    </lineage>
</organism>
<comment type="similarity">
    <text evidence="1 13 14">Belongs to the ATPase B chain family.</text>
</comment>
<dbReference type="GO" id="GO:0005886">
    <property type="term" value="C:plasma membrane"/>
    <property type="evidence" value="ECO:0007669"/>
    <property type="project" value="UniProtKB-SubCell"/>
</dbReference>
<dbReference type="GO" id="GO:0012505">
    <property type="term" value="C:endomembrane system"/>
    <property type="evidence" value="ECO:0007669"/>
    <property type="project" value="UniProtKB-SubCell"/>
</dbReference>
<keyword evidence="8 13" id="KW-0472">Membrane</keyword>
<keyword evidence="6 13" id="KW-1133">Transmembrane helix</keyword>
<dbReference type="GO" id="GO:0046961">
    <property type="term" value="F:proton-transporting ATPase activity, rotational mechanism"/>
    <property type="evidence" value="ECO:0007669"/>
    <property type="project" value="TreeGrafter"/>
</dbReference>
<evidence type="ECO:0000256" key="12">
    <source>
        <dbReference type="ARBA" id="ARBA00037847"/>
    </source>
</evidence>
<dbReference type="RefSeq" id="WP_101271237.1">
    <property type="nucleotide sequence ID" value="NZ_CP024199.1"/>
</dbReference>
<reference evidence="16 18" key="2">
    <citation type="submission" date="2017-10" db="EMBL/GenBank/DDBJ databases">
        <title>Biodiversity and function of Thalassospira species in the particle-attached aromatic-hydrocarbon-degrading consortia from the surface seawater of the China South Sea.</title>
        <authorList>
            <person name="Dong C."/>
            <person name="Liu R."/>
            <person name="Shao Z."/>
        </authorList>
    </citation>
    <scope>NUCLEOTIDE SEQUENCE [LARGE SCALE GENOMIC DNA]</scope>
    <source>
        <strain evidence="16 18">CSC3H3</strain>
    </source>
</reference>
<keyword evidence="13" id="KW-1003">Cell membrane</keyword>
<evidence type="ECO:0000256" key="4">
    <source>
        <dbReference type="ARBA" id="ARBA00022692"/>
    </source>
</evidence>
<evidence type="ECO:0000256" key="11">
    <source>
        <dbReference type="ARBA" id="ARBA00025614"/>
    </source>
</evidence>
<dbReference type="HAMAP" id="MF_01398">
    <property type="entry name" value="ATP_synth_b_bprime"/>
    <property type="match status" value="1"/>
</dbReference>
<evidence type="ECO:0000256" key="10">
    <source>
        <dbReference type="ARBA" id="ARBA00025198"/>
    </source>
</evidence>
<keyword evidence="15" id="KW-0175">Coiled coil</keyword>
<dbReference type="InterPro" id="IPR050059">
    <property type="entry name" value="ATP_synthase_B_chain"/>
</dbReference>
<evidence type="ECO:0000256" key="5">
    <source>
        <dbReference type="ARBA" id="ARBA00022781"/>
    </source>
</evidence>
<evidence type="ECO:0000256" key="9">
    <source>
        <dbReference type="ARBA" id="ARBA00023310"/>
    </source>
</evidence>
<comment type="function">
    <text evidence="11">Component of the F(0) channel, it forms part of the peripheral stalk, linking F(1) to F(0). The b'-subunit is a diverged and duplicated form of b found in plants and photosynthetic bacteria.</text>
</comment>
<comment type="subunit">
    <text evidence="13">F-type ATPases have 2 components, F(1) - the catalytic core - and F(0) - the membrane proton channel. F(1) has five subunits: alpha(3), beta(3), gamma(1), delta(1), epsilon(1). F(0) has three main subunits: a(1), b(2) and c(10-14). The alpha and beta chains form an alternating ring which encloses part of the gamma chain. F(1) is attached to F(0) by a central stalk formed by the gamma and epsilon chains, while a peripheral stalk is formed by the delta and b chains.</text>
</comment>
<evidence type="ECO:0000256" key="8">
    <source>
        <dbReference type="ARBA" id="ARBA00023136"/>
    </source>
</evidence>
<name>A0A2N3KD48_9PROT</name>
<evidence type="ECO:0000313" key="16">
    <source>
        <dbReference type="EMBL" id="AUG51685.1"/>
    </source>
</evidence>
<keyword evidence="9 13" id="KW-0066">ATP synthesis</keyword>
<dbReference type="GO" id="GO:0045259">
    <property type="term" value="C:proton-transporting ATP synthase complex"/>
    <property type="evidence" value="ECO:0007669"/>
    <property type="project" value="UniProtKB-KW"/>
</dbReference>
<evidence type="ECO:0000256" key="14">
    <source>
        <dbReference type="RuleBase" id="RU003848"/>
    </source>
</evidence>
<dbReference type="PANTHER" id="PTHR33445">
    <property type="entry name" value="ATP SYNTHASE SUBUNIT B', CHLOROPLASTIC"/>
    <property type="match status" value="1"/>
</dbReference>
<evidence type="ECO:0000256" key="2">
    <source>
        <dbReference type="ARBA" id="ARBA00022448"/>
    </source>
</evidence>
<evidence type="ECO:0000256" key="7">
    <source>
        <dbReference type="ARBA" id="ARBA00023065"/>
    </source>
</evidence>
<evidence type="ECO:0000256" key="1">
    <source>
        <dbReference type="ARBA" id="ARBA00005513"/>
    </source>
</evidence>
<keyword evidence="4 13" id="KW-0812">Transmembrane</keyword>
<dbReference type="GO" id="GO:0046933">
    <property type="term" value="F:proton-transporting ATP synthase activity, rotational mechanism"/>
    <property type="evidence" value="ECO:0007669"/>
    <property type="project" value="UniProtKB-UniRule"/>
</dbReference>
<dbReference type="OrthoDB" id="8479836at2"/>
<evidence type="ECO:0000256" key="6">
    <source>
        <dbReference type="ARBA" id="ARBA00022989"/>
    </source>
</evidence>
<dbReference type="CDD" id="cd06503">
    <property type="entry name" value="ATP-synt_Fo_b"/>
    <property type="match status" value="1"/>
</dbReference>
<evidence type="ECO:0000256" key="3">
    <source>
        <dbReference type="ARBA" id="ARBA00022547"/>
    </source>
</evidence>
<evidence type="ECO:0000256" key="15">
    <source>
        <dbReference type="SAM" id="Coils"/>
    </source>
</evidence>
<dbReference type="InterPro" id="IPR002146">
    <property type="entry name" value="ATP_synth_b/b'su_bac/chlpt"/>
</dbReference>
<dbReference type="Pfam" id="PF00430">
    <property type="entry name" value="ATP-synt_B"/>
    <property type="match status" value="1"/>
</dbReference>